<keyword evidence="2" id="KW-1185">Reference proteome</keyword>
<protein>
    <submittedName>
        <fullName evidence="1">Spo0E family sporulation regulatory protein-aspartic acid phosphatase</fullName>
    </submittedName>
</protein>
<organism evidence="1 2">
    <name type="scientific">Virgibacillus kekensis</name>
    <dbReference type="NCBI Taxonomy" id="202261"/>
    <lineage>
        <taxon>Bacteria</taxon>
        <taxon>Bacillati</taxon>
        <taxon>Bacillota</taxon>
        <taxon>Bacilli</taxon>
        <taxon>Bacillales</taxon>
        <taxon>Bacillaceae</taxon>
        <taxon>Virgibacillus</taxon>
    </lineage>
</organism>
<sequence length="70" mass="8407">MADEDFWWRGRGRLATISKLEERIESTRRKMYQIYKDNPTDHRLLLISQELDQLLNQLERASNGNQLSEE</sequence>
<dbReference type="Gene3D" id="4.10.280.10">
    <property type="entry name" value="Helix-loop-helix DNA-binding domain"/>
    <property type="match status" value="1"/>
</dbReference>
<reference evidence="2" key="1">
    <citation type="journal article" date="2019" name="Int. J. Syst. Evol. Microbiol.">
        <title>The Global Catalogue of Microorganisms (GCM) 10K type strain sequencing project: providing services to taxonomists for standard genome sequencing and annotation.</title>
        <authorList>
            <consortium name="The Broad Institute Genomics Platform"/>
            <consortium name="The Broad Institute Genome Sequencing Center for Infectious Disease"/>
            <person name="Wu L."/>
            <person name="Ma J."/>
        </authorList>
    </citation>
    <scope>NUCLEOTIDE SEQUENCE [LARGE SCALE GENOMIC DNA]</scope>
    <source>
        <strain evidence="2">CGMCC 4.7426</strain>
    </source>
</reference>
<dbReference type="InterPro" id="IPR018540">
    <property type="entry name" value="Spo0E-like"/>
</dbReference>
<proteinExistence type="predicted"/>
<accession>A0ABV9DJV4</accession>
<comment type="caution">
    <text evidence="1">The sequence shown here is derived from an EMBL/GenBank/DDBJ whole genome shotgun (WGS) entry which is preliminary data.</text>
</comment>
<dbReference type="Proteomes" id="UP001595989">
    <property type="component" value="Unassembled WGS sequence"/>
</dbReference>
<dbReference type="RefSeq" id="WP_390295494.1">
    <property type="nucleotide sequence ID" value="NZ_JBHSFU010000004.1"/>
</dbReference>
<gene>
    <name evidence="1" type="ORF">ACFO3D_08515</name>
</gene>
<name>A0ABV9DJV4_9BACI</name>
<evidence type="ECO:0000313" key="1">
    <source>
        <dbReference type="EMBL" id="MFC4558255.1"/>
    </source>
</evidence>
<dbReference type="InterPro" id="IPR036638">
    <property type="entry name" value="HLH_DNA-bd_sf"/>
</dbReference>
<dbReference type="Pfam" id="PF09388">
    <property type="entry name" value="SpoOE-like"/>
    <property type="match status" value="1"/>
</dbReference>
<dbReference type="EMBL" id="JBHSFU010000004">
    <property type="protein sequence ID" value="MFC4558255.1"/>
    <property type="molecule type" value="Genomic_DNA"/>
</dbReference>
<dbReference type="InterPro" id="IPR037208">
    <property type="entry name" value="Spo0E-like_sf"/>
</dbReference>
<evidence type="ECO:0000313" key="2">
    <source>
        <dbReference type="Proteomes" id="UP001595989"/>
    </source>
</evidence>
<dbReference type="SUPFAM" id="SSF140500">
    <property type="entry name" value="BAS1536-like"/>
    <property type="match status" value="1"/>
</dbReference>